<evidence type="ECO:0000313" key="2">
    <source>
        <dbReference type="EMBL" id="KAB1887511.1"/>
    </source>
</evidence>
<proteinExistence type="predicted"/>
<evidence type="ECO:0000256" key="1">
    <source>
        <dbReference type="SAM" id="Phobius"/>
    </source>
</evidence>
<dbReference type="RefSeq" id="WP_151486430.1">
    <property type="nucleotide sequence ID" value="NZ_WAAQ01000001.1"/>
</dbReference>
<protein>
    <submittedName>
        <fullName evidence="2">Uncharacterized protein</fullName>
    </submittedName>
</protein>
<name>A0AAD4A080_MICMQ</name>
<sequence length="112" mass="12153">MNKTVMFVTFAALAFVGLAGSVLLLILRPESSQDFTTLLITVLGLATTAGGTFYALGKQGEQIKKIDRQTNGTLSALREENDRLTRENVELAKQVPTETGAIPVGEMLRRDL</sequence>
<evidence type="ECO:0000313" key="3">
    <source>
        <dbReference type="Proteomes" id="UP000436027"/>
    </source>
</evidence>
<keyword evidence="1" id="KW-0812">Transmembrane</keyword>
<accession>A0AAD4A080</accession>
<organism evidence="2 3">
    <name type="scientific">Microbacterium maritypicum</name>
    <name type="common">Microbacterium liquefaciens</name>
    <dbReference type="NCBI Taxonomy" id="33918"/>
    <lineage>
        <taxon>Bacteria</taxon>
        <taxon>Bacillati</taxon>
        <taxon>Actinomycetota</taxon>
        <taxon>Actinomycetes</taxon>
        <taxon>Micrococcales</taxon>
        <taxon>Microbacteriaceae</taxon>
        <taxon>Microbacterium</taxon>
    </lineage>
</organism>
<dbReference type="EMBL" id="WAAQ01000001">
    <property type="protein sequence ID" value="KAB1887511.1"/>
    <property type="molecule type" value="Genomic_DNA"/>
</dbReference>
<keyword evidence="1" id="KW-0472">Membrane</keyword>
<feature type="transmembrane region" description="Helical" evidence="1">
    <location>
        <begin position="35"/>
        <end position="56"/>
    </location>
</feature>
<gene>
    <name evidence="2" type="ORF">F6W70_09065</name>
</gene>
<comment type="caution">
    <text evidence="2">The sequence shown here is derived from an EMBL/GenBank/DDBJ whole genome shotgun (WGS) entry which is preliminary data.</text>
</comment>
<keyword evidence="1" id="KW-1133">Transmembrane helix</keyword>
<reference evidence="2 3" key="1">
    <citation type="submission" date="2019-09" db="EMBL/GenBank/DDBJ databases">
        <title>Whole genome sequencing of Microbacterium maritypicum.</title>
        <authorList>
            <person name="Lenchi N."/>
        </authorList>
    </citation>
    <scope>NUCLEOTIDE SEQUENCE [LARGE SCALE GENOMIC DNA]</scope>
    <source>
        <strain evidence="2 3">DSM 12512</strain>
    </source>
</reference>
<dbReference type="Proteomes" id="UP000436027">
    <property type="component" value="Unassembled WGS sequence"/>
</dbReference>
<dbReference type="AlphaFoldDB" id="A0AAD4A080"/>